<evidence type="ECO:0000313" key="19">
    <source>
        <dbReference type="Proteomes" id="UP000525623"/>
    </source>
</evidence>
<dbReference type="Proteomes" id="UP000525623">
    <property type="component" value="Unassembled WGS sequence"/>
</dbReference>
<dbReference type="PANTHER" id="PTHR36835:SF1">
    <property type="entry name" value="CYTOCHROME BO(3) UBIQUINOL OXIDASE SUBUNIT 4"/>
    <property type="match status" value="1"/>
</dbReference>
<keyword evidence="10" id="KW-0560">Oxidoreductase</keyword>
<evidence type="ECO:0000256" key="8">
    <source>
        <dbReference type="ARBA" id="ARBA00022982"/>
    </source>
</evidence>
<feature type="transmembrane region" description="Helical" evidence="17">
    <location>
        <begin position="12"/>
        <end position="32"/>
    </location>
</feature>
<organism evidence="18 19">
    <name type="scientific">Gluconacetobacter tumulicola</name>
    <dbReference type="NCBI Taxonomy" id="1017177"/>
    <lineage>
        <taxon>Bacteria</taxon>
        <taxon>Pseudomonadati</taxon>
        <taxon>Pseudomonadota</taxon>
        <taxon>Alphaproteobacteria</taxon>
        <taxon>Acetobacterales</taxon>
        <taxon>Acetobacteraceae</taxon>
        <taxon>Gluconacetobacter</taxon>
    </lineage>
</organism>
<protein>
    <recommendedName>
        <fullName evidence="4">Cytochrome bo(3) ubiquinol oxidase subunit 4</fullName>
    </recommendedName>
    <alternativeName>
        <fullName evidence="16">Cytochrome o ubiquinol oxidase subunit 4</fullName>
    </alternativeName>
    <alternativeName>
        <fullName evidence="13">Oxidase bo(3) subunit 4</fullName>
    </alternativeName>
    <alternativeName>
        <fullName evidence="14">Ubiquinol oxidase polypeptide IV</fullName>
    </alternativeName>
    <alternativeName>
        <fullName evidence="15">Ubiquinol oxidase subunit 4</fullName>
    </alternativeName>
</protein>
<evidence type="ECO:0000256" key="9">
    <source>
        <dbReference type="ARBA" id="ARBA00022989"/>
    </source>
</evidence>
<evidence type="ECO:0000256" key="15">
    <source>
        <dbReference type="ARBA" id="ARBA00031887"/>
    </source>
</evidence>
<dbReference type="RefSeq" id="WP_182964966.1">
    <property type="nucleotide sequence ID" value="NZ_BAABGC010000009.1"/>
</dbReference>
<dbReference type="GO" id="GO:0019646">
    <property type="term" value="P:aerobic electron transport chain"/>
    <property type="evidence" value="ECO:0007669"/>
    <property type="project" value="TreeGrafter"/>
</dbReference>
<feature type="transmembrane region" description="Helical" evidence="17">
    <location>
        <begin position="76"/>
        <end position="97"/>
    </location>
</feature>
<evidence type="ECO:0000256" key="16">
    <source>
        <dbReference type="ARBA" id="ARBA00032185"/>
    </source>
</evidence>
<evidence type="ECO:0000256" key="17">
    <source>
        <dbReference type="SAM" id="Phobius"/>
    </source>
</evidence>
<dbReference type="GO" id="GO:0005886">
    <property type="term" value="C:plasma membrane"/>
    <property type="evidence" value="ECO:0007669"/>
    <property type="project" value="UniProtKB-SubCell"/>
</dbReference>
<comment type="function">
    <text evidence="12">Cytochrome bo(3) ubiquinol terminal oxidase is the component of the aerobic respiratory chain of E.coli that predominates when cells are grown at high aeration. Has proton pump activity across the membrane in addition to electron transfer, pumping 2 protons/electron.</text>
</comment>
<evidence type="ECO:0000256" key="14">
    <source>
        <dbReference type="ARBA" id="ARBA00030211"/>
    </source>
</evidence>
<dbReference type="PANTHER" id="PTHR36835">
    <property type="entry name" value="CYTOCHROME BO(3) UBIQUINOL OXIDASE SUBUNIT 4"/>
    <property type="match status" value="1"/>
</dbReference>
<keyword evidence="5" id="KW-0813">Transport</keyword>
<evidence type="ECO:0000256" key="4">
    <source>
        <dbReference type="ARBA" id="ARBA00014689"/>
    </source>
</evidence>
<evidence type="ECO:0000256" key="13">
    <source>
        <dbReference type="ARBA" id="ARBA00030071"/>
    </source>
</evidence>
<dbReference type="AlphaFoldDB" id="A0A7W4JCG4"/>
<sequence>MHKDVSPTEGHGLRHCVVGLALSLLLTALAFWAVMGHALPHELIMPAVVFFGVIQLLVQLYYFLHLGLSPEQRENTAYLILAVMLITVIVGLSLWVMHNADVSMMPGSMSTMDAVHHE</sequence>
<dbReference type="Pfam" id="PF03626">
    <property type="entry name" value="COX4_pro"/>
    <property type="match status" value="1"/>
</dbReference>
<dbReference type="InterPro" id="IPR005171">
    <property type="entry name" value="Cyt_c_oxidase_su4_prok"/>
</dbReference>
<dbReference type="EMBL" id="JABEQL010000005">
    <property type="protein sequence ID" value="MBB2178653.1"/>
    <property type="molecule type" value="Genomic_DNA"/>
</dbReference>
<keyword evidence="8" id="KW-0249">Electron transport</keyword>
<comment type="caution">
    <text evidence="18">The sequence shown here is derived from an EMBL/GenBank/DDBJ whole genome shotgun (WGS) entry which is preliminary data.</text>
</comment>
<evidence type="ECO:0000256" key="6">
    <source>
        <dbReference type="ARBA" id="ARBA00022475"/>
    </source>
</evidence>
<comment type="subunit">
    <text evidence="3">Heterooctamer of two A chains, two B chains, two C chains and two D chains.</text>
</comment>
<dbReference type="GO" id="GO:0015990">
    <property type="term" value="P:electron transport coupled proton transport"/>
    <property type="evidence" value="ECO:0007669"/>
    <property type="project" value="InterPro"/>
</dbReference>
<keyword evidence="6" id="KW-1003">Cell membrane</keyword>
<dbReference type="GO" id="GO:0015078">
    <property type="term" value="F:proton transmembrane transporter activity"/>
    <property type="evidence" value="ECO:0007669"/>
    <property type="project" value="TreeGrafter"/>
</dbReference>
<evidence type="ECO:0000313" key="18">
    <source>
        <dbReference type="EMBL" id="MBB2178653.1"/>
    </source>
</evidence>
<proteinExistence type="inferred from homology"/>
<evidence type="ECO:0000256" key="5">
    <source>
        <dbReference type="ARBA" id="ARBA00022448"/>
    </source>
</evidence>
<dbReference type="NCBIfam" id="TIGR02847">
    <property type="entry name" value="CyoD"/>
    <property type="match status" value="1"/>
</dbReference>
<keyword evidence="19" id="KW-1185">Reference proteome</keyword>
<gene>
    <name evidence="18" type="primary">cyoD</name>
    <name evidence="18" type="ORF">HLH29_05590</name>
</gene>
<dbReference type="GO" id="GO:0009486">
    <property type="term" value="F:cytochrome bo3 ubiquinol oxidase activity"/>
    <property type="evidence" value="ECO:0007669"/>
    <property type="project" value="InterPro"/>
</dbReference>
<evidence type="ECO:0000256" key="7">
    <source>
        <dbReference type="ARBA" id="ARBA00022692"/>
    </source>
</evidence>
<reference evidence="18 19" key="1">
    <citation type="submission" date="2020-04" db="EMBL/GenBank/DDBJ databases">
        <title>Description of novel Gluconacetobacter.</title>
        <authorList>
            <person name="Sombolestani A."/>
        </authorList>
    </citation>
    <scope>NUCLEOTIDE SEQUENCE [LARGE SCALE GENOMIC DNA]</scope>
    <source>
        <strain evidence="18 19">LMG 27725</strain>
    </source>
</reference>
<evidence type="ECO:0000256" key="1">
    <source>
        <dbReference type="ARBA" id="ARBA00004651"/>
    </source>
</evidence>
<evidence type="ECO:0000256" key="11">
    <source>
        <dbReference type="ARBA" id="ARBA00023136"/>
    </source>
</evidence>
<dbReference type="GO" id="GO:0009319">
    <property type="term" value="C:cytochrome o ubiquinol oxidase complex"/>
    <property type="evidence" value="ECO:0007669"/>
    <property type="project" value="TreeGrafter"/>
</dbReference>
<keyword evidence="7 17" id="KW-0812">Transmembrane</keyword>
<dbReference type="InterPro" id="IPR050968">
    <property type="entry name" value="Cytochrome_c_oxidase_bac_sub4"/>
</dbReference>
<evidence type="ECO:0000256" key="10">
    <source>
        <dbReference type="ARBA" id="ARBA00023002"/>
    </source>
</evidence>
<comment type="similarity">
    <text evidence="2">Belongs to the cytochrome c oxidase bacterial subunit 4 family.</text>
</comment>
<name>A0A7W4JCG4_9PROT</name>
<evidence type="ECO:0000256" key="2">
    <source>
        <dbReference type="ARBA" id="ARBA00008079"/>
    </source>
</evidence>
<accession>A0A7W4JCG4</accession>
<feature type="transmembrane region" description="Helical" evidence="17">
    <location>
        <begin position="44"/>
        <end position="64"/>
    </location>
</feature>
<evidence type="ECO:0000256" key="3">
    <source>
        <dbReference type="ARBA" id="ARBA00011700"/>
    </source>
</evidence>
<evidence type="ECO:0000256" key="12">
    <source>
        <dbReference type="ARBA" id="ARBA00025694"/>
    </source>
</evidence>
<keyword evidence="9 17" id="KW-1133">Transmembrane helix</keyword>
<dbReference type="InterPro" id="IPR014210">
    <property type="entry name" value="Cyt_o_ubiqinol_oxidase_su4"/>
</dbReference>
<keyword evidence="11 17" id="KW-0472">Membrane</keyword>
<comment type="subcellular location">
    <subcellularLocation>
        <location evidence="1">Cell membrane</location>
        <topology evidence="1">Multi-pass membrane protein</topology>
    </subcellularLocation>
</comment>